<dbReference type="EMBL" id="QXTF01000001">
    <property type="protein sequence ID" value="RIX32075.1"/>
    <property type="molecule type" value="Genomic_DNA"/>
</dbReference>
<evidence type="ECO:0000313" key="2">
    <source>
        <dbReference type="EMBL" id="RIX32075.1"/>
    </source>
</evidence>
<sequence>MGVRTSLRRYHVWLGWLVGIPMLFWTVSGLVMVAKPIEEVRGTDLIAPPKPMQMLMPVVLPRVAGLPVTTLSLEPRADGPRWELDIAGAGSRLADPTTGQLLPRLGAADAAREVMARYTGTAKVVETSRVDSNSPPLELRRAMDGWRVRLDDGTHFYVDGGSGEIVARRTKWWRVYDFMWGLHIMDLQGREETNNPWVVTFSALALGMVLLALVLLPLTIKRKINGNGNGNGGPPRISSS</sequence>
<evidence type="ECO:0008006" key="4">
    <source>
        <dbReference type="Google" id="ProtNLM"/>
    </source>
</evidence>
<feature type="transmembrane region" description="Helical" evidence="1">
    <location>
        <begin position="197"/>
        <end position="218"/>
    </location>
</feature>
<reference evidence="2 3" key="1">
    <citation type="submission" date="2018-09" db="EMBL/GenBank/DDBJ databases">
        <title>Sphingomonas sp. DAC4.</title>
        <authorList>
            <person name="Seo T."/>
        </authorList>
    </citation>
    <scope>NUCLEOTIDE SEQUENCE [LARGE SCALE GENOMIC DNA]</scope>
    <source>
        <strain evidence="2 3">DAC4</strain>
    </source>
</reference>
<dbReference type="AlphaFoldDB" id="A0A418Q2A6"/>
<dbReference type="OrthoDB" id="9806195at2"/>
<keyword evidence="3" id="KW-1185">Reference proteome</keyword>
<keyword evidence="1" id="KW-1133">Transmembrane helix</keyword>
<evidence type="ECO:0000313" key="3">
    <source>
        <dbReference type="Proteomes" id="UP000285023"/>
    </source>
</evidence>
<comment type="caution">
    <text evidence="2">The sequence shown here is derived from an EMBL/GenBank/DDBJ whole genome shotgun (WGS) entry which is preliminary data.</text>
</comment>
<name>A0A418Q2A6_9SPHN</name>
<gene>
    <name evidence="2" type="ORF">D3M59_03620</name>
</gene>
<dbReference type="Proteomes" id="UP000285023">
    <property type="component" value="Unassembled WGS sequence"/>
</dbReference>
<accession>A0A418Q2A6</accession>
<proteinExistence type="predicted"/>
<feature type="transmembrane region" description="Helical" evidence="1">
    <location>
        <begin position="12"/>
        <end position="34"/>
    </location>
</feature>
<evidence type="ECO:0000256" key="1">
    <source>
        <dbReference type="SAM" id="Phobius"/>
    </source>
</evidence>
<keyword evidence="1" id="KW-0812">Transmembrane</keyword>
<dbReference type="RefSeq" id="WP_119531660.1">
    <property type="nucleotide sequence ID" value="NZ_QXTF01000001.1"/>
</dbReference>
<organism evidence="2 3">
    <name type="scientific">Sphingomonas edaphi</name>
    <dbReference type="NCBI Taxonomy" id="2315689"/>
    <lineage>
        <taxon>Bacteria</taxon>
        <taxon>Pseudomonadati</taxon>
        <taxon>Pseudomonadota</taxon>
        <taxon>Alphaproteobacteria</taxon>
        <taxon>Sphingomonadales</taxon>
        <taxon>Sphingomonadaceae</taxon>
        <taxon>Sphingomonas</taxon>
    </lineage>
</organism>
<protein>
    <recommendedName>
        <fullName evidence="4">PepSY domain-containing protein</fullName>
    </recommendedName>
</protein>
<keyword evidence="1" id="KW-0472">Membrane</keyword>